<dbReference type="Proteomes" id="UP000646211">
    <property type="component" value="Unassembled WGS sequence"/>
</dbReference>
<dbReference type="AlphaFoldDB" id="A0A930XYP1"/>
<dbReference type="EMBL" id="JADHEC010000008">
    <property type="protein sequence ID" value="MBF2708033.1"/>
    <property type="molecule type" value="Genomic_DNA"/>
</dbReference>
<organism evidence="1 2">
    <name type="scientific">Flavobacterium soyangense</name>
    <dbReference type="NCBI Taxonomy" id="2023265"/>
    <lineage>
        <taxon>Bacteria</taxon>
        <taxon>Pseudomonadati</taxon>
        <taxon>Bacteroidota</taxon>
        <taxon>Flavobacteriia</taxon>
        <taxon>Flavobacteriales</taxon>
        <taxon>Flavobacteriaceae</taxon>
        <taxon>Flavobacterium</taxon>
    </lineage>
</organism>
<proteinExistence type="predicted"/>
<reference evidence="1" key="1">
    <citation type="submission" date="2020-11" db="EMBL/GenBank/DDBJ databases">
        <title>Genome of Flavobacterium soyangense.</title>
        <authorList>
            <person name="Liu Q."/>
            <person name="Xin Y.-H."/>
        </authorList>
    </citation>
    <scope>NUCLEOTIDE SEQUENCE</scope>
    <source>
        <strain evidence="1">CGMCC 1.13493</strain>
    </source>
</reference>
<sequence>MKNEILLGNYNLNNENKTITGEFVDFDGESFYKIANYDKMDPFFMTIVSNSDHWMFISSNGGLSAGRKNPDLALFPYYTVDKIQDSAEISGSKTILLVTRGSKTSLWEVFSDKYNGVYKIQRNIYKNVYGNKILFEEINEDLGITFSYQWMNSEKFGFIKKSMLINNLESPCSVSVLDGIQNILPAEINQQLQNSLSNLVDAYKKSELVTNTNIGLYMLSSVIVDKAEPSEALSSTVVWSEGLSDAKILLSSSQLKNFRKGLPIEEEKDIRATRGAYFINAEIELSFNEKREWHIVADINKNSGYIATLKHFLSDNKNCAQQLLDDVNDCTKDLVRILASADGLQLTGDKLGVNRHLSNVLFNVMRGGIFDDNYSIGKKDLLEFIEGANNTVYKNNLVFLQNLNQKEDYSILLKKVASHDDKQLIRLLYEYLPLTFSRRHGDPSRPWNRFAIEIKKGDGSKNLNFQGNWRDIFQNWEALGLSYPSFIEGMISKFLNASTADGYNPYRITRDGIDWESPDPHDPWANIGYWGDHQIIYLQKFLEISKKYHPGVLNSMLTESIFAYANVPYRIKSYEDLVKNPFDTIEFDFEAEKIALERVENIGSDGKLILESNGNVLQVNFTEKLLAMLLAKLSNFIPEAGIWLNTQRPEWNDANNALVGNGVSMVTLYHIRRLQSFCLELFKGTSIEKIEVSEEMAVFFDSIFKIFEQYKDLLITDISDSNRRLIADGLGYAGSNYREKIYRKGFSGNKETINVSELVAFFELTIKHFDHSIRKNKREDNLYHSYNLISFKEKSISIRHLYEMLEGQVAILSASVLNTEEVNQVLDALKGSAMFRKDQFSYMLYPDRQLPRFTEKNNIPSDLVQNSKLLSQLISESNSDIIYKDIDGVYHFNSSFRNGADLKSALNLLPAQNNLEQEKESVLQIFEKVFDHQSFTGRSGTFYGFEGLGCIYWHMVSKLLLAISENYFLALQNTTDEIQLGRLVKHYYDVRAGIGFNKSPELFGAFPTDAYSHTPGNGGAKQPGMTGQVKEDIISRFGELGINVQDGKIVFNPGLLRKSEFLMTADNFEYFSIQNHKESINLKENNLVFTFCQVPFVYHISEKNRITVTNTDGSLSKLEGLTIDEHSSKEIFERTNSIKQVDVYLVPRLA</sequence>
<evidence type="ECO:0008006" key="3">
    <source>
        <dbReference type="Google" id="ProtNLM"/>
    </source>
</evidence>
<accession>A0A930XYP1</accession>
<protein>
    <recommendedName>
        <fullName evidence="3">Cellobiose phosphorylase</fullName>
    </recommendedName>
</protein>
<keyword evidence="2" id="KW-1185">Reference proteome</keyword>
<comment type="caution">
    <text evidence="1">The sequence shown here is derived from an EMBL/GenBank/DDBJ whole genome shotgun (WGS) entry which is preliminary data.</text>
</comment>
<name>A0A930XYP1_9FLAO</name>
<gene>
    <name evidence="1" type="ORF">IR213_05430</name>
</gene>
<evidence type="ECO:0000313" key="1">
    <source>
        <dbReference type="EMBL" id="MBF2708033.1"/>
    </source>
</evidence>
<dbReference type="RefSeq" id="WP_194311297.1">
    <property type="nucleotide sequence ID" value="NZ_JADHEC010000008.1"/>
</dbReference>
<evidence type="ECO:0000313" key="2">
    <source>
        <dbReference type="Proteomes" id="UP000646211"/>
    </source>
</evidence>